<reference evidence="1 2" key="1">
    <citation type="journal article" date="2023" name="Insect Mol. Biol.">
        <title>Genome sequencing provides insights into the evolution of gene families encoding plant cell wall-degrading enzymes in longhorned beetles.</title>
        <authorList>
            <person name="Shin N.R."/>
            <person name="Okamura Y."/>
            <person name="Kirsch R."/>
            <person name="Pauchet Y."/>
        </authorList>
    </citation>
    <scope>NUCLEOTIDE SEQUENCE [LARGE SCALE GENOMIC DNA]</scope>
    <source>
        <strain evidence="1">EAD_L_NR</strain>
    </source>
</reference>
<comment type="caution">
    <text evidence="1">The sequence shown here is derived from an EMBL/GenBank/DDBJ whole genome shotgun (WGS) entry which is preliminary data.</text>
</comment>
<keyword evidence="2" id="KW-1185">Reference proteome</keyword>
<dbReference type="Proteomes" id="UP001159042">
    <property type="component" value="Unassembled WGS sequence"/>
</dbReference>
<sequence>MMALPHWSPKSPVWSNAESSLLLGNTTSEPSKQTLKNIIESSDQFPVKFPVDTGRCKTLKNHVPETVLERNINSVYPVIHENALELCCKFILYKQQHGSTIEKSVYKHMTLPEFINRLLRKRAVMFMGKDDKYMLLTGEKGSKGWESIGSDKEASPLLLQNCLSYDEIKLSVFLSVSSYTYFVNVGDRKNMAKYASDRKGIEDEGVIVGMIGPRLKKPNVMEFQEIVINEKQNTAQNGYGTEISASVHKLFSDFYEEPCRNYAETLNFRKTLSKSDDRYVDVKAKNIFNNHMYYRRLTISIDTLLIEANHRAKLKGATAYIHVVGLGLGVWKISDHQEKVYMDVFAKRISSLGKELSSISDIGFAYIKQERCGDTKNGETFPIEGHPGSGIKIHIYNRQPHAKLLDADTGKLLVVSYAWDGNALPGNEYWSGKLGSSGDSAAASSTQITEIHNTHINSLVDANNLRVVTKDDVVPFDKYQESVRLNQLKRKSKN</sequence>
<protein>
    <submittedName>
        <fullName evidence="1">Uncharacterized protein</fullName>
    </submittedName>
</protein>
<proteinExistence type="predicted"/>
<evidence type="ECO:0000313" key="1">
    <source>
        <dbReference type="EMBL" id="KAJ8925655.1"/>
    </source>
</evidence>
<dbReference type="Pfam" id="PF16062">
    <property type="entry name" value="MavL-like"/>
    <property type="match status" value="1"/>
</dbReference>
<accession>A0AAV8WHQ7</accession>
<dbReference type="EMBL" id="JANEYG010000001">
    <property type="protein sequence ID" value="KAJ8925655.1"/>
    <property type="molecule type" value="Genomic_DNA"/>
</dbReference>
<name>A0AAV8WHQ7_9CUCU</name>
<evidence type="ECO:0000313" key="2">
    <source>
        <dbReference type="Proteomes" id="UP001159042"/>
    </source>
</evidence>
<dbReference type="AlphaFoldDB" id="A0AAV8WHQ7"/>
<dbReference type="InterPro" id="IPR032063">
    <property type="entry name" value="MavL-like"/>
</dbReference>
<organism evidence="1 2">
    <name type="scientific">Exocentrus adspersus</name>
    <dbReference type="NCBI Taxonomy" id="1586481"/>
    <lineage>
        <taxon>Eukaryota</taxon>
        <taxon>Metazoa</taxon>
        <taxon>Ecdysozoa</taxon>
        <taxon>Arthropoda</taxon>
        <taxon>Hexapoda</taxon>
        <taxon>Insecta</taxon>
        <taxon>Pterygota</taxon>
        <taxon>Neoptera</taxon>
        <taxon>Endopterygota</taxon>
        <taxon>Coleoptera</taxon>
        <taxon>Polyphaga</taxon>
        <taxon>Cucujiformia</taxon>
        <taxon>Chrysomeloidea</taxon>
        <taxon>Cerambycidae</taxon>
        <taxon>Lamiinae</taxon>
        <taxon>Acanthocinini</taxon>
        <taxon>Exocentrus</taxon>
    </lineage>
</organism>
<gene>
    <name evidence="1" type="ORF">NQ315_009500</name>
</gene>